<feature type="region of interest" description="Disordered" evidence="1">
    <location>
        <begin position="536"/>
        <end position="555"/>
    </location>
</feature>
<feature type="compositionally biased region" description="Low complexity" evidence="1">
    <location>
        <begin position="201"/>
        <end position="217"/>
    </location>
</feature>
<evidence type="ECO:0000256" key="1">
    <source>
        <dbReference type="SAM" id="MobiDB-lite"/>
    </source>
</evidence>
<feature type="compositionally biased region" description="Basic and acidic residues" evidence="1">
    <location>
        <begin position="642"/>
        <end position="657"/>
    </location>
</feature>
<comment type="caution">
    <text evidence="2">The sequence shown here is derived from an EMBL/GenBank/DDBJ whole genome shotgun (WGS) entry which is preliminary data.</text>
</comment>
<feature type="region of interest" description="Disordered" evidence="1">
    <location>
        <begin position="816"/>
        <end position="1029"/>
    </location>
</feature>
<feature type="region of interest" description="Disordered" evidence="1">
    <location>
        <begin position="15"/>
        <end position="68"/>
    </location>
</feature>
<accession>A0AAE1NUB1</accession>
<feature type="compositionally biased region" description="Low complexity" evidence="1">
    <location>
        <begin position="832"/>
        <end position="841"/>
    </location>
</feature>
<feature type="compositionally biased region" description="Polar residues" evidence="1">
    <location>
        <begin position="693"/>
        <end position="712"/>
    </location>
</feature>
<feature type="compositionally biased region" description="Basic and acidic residues" evidence="1">
    <location>
        <begin position="448"/>
        <end position="458"/>
    </location>
</feature>
<feature type="compositionally biased region" description="Basic and acidic residues" evidence="1">
    <location>
        <begin position="389"/>
        <end position="402"/>
    </location>
</feature>
<feature type="compositionally biased region" description="Low complexity" evidence="1">
    <location>
        <begin position="1149"/>
        <end position="1158"/>
    </location>
</feature>
<dbReference type="InterPro" id="IPR053019">
    <property type="entry name" value="GATA_zinc_finger"/>
</dbReference>
<feature type="compositionally biased region" description="Low complexity" evidence="1">
    <location>
        <begin position="471"/>
        <end position="494"/>
    </location>
</feature>
<keyword evidence="3" id="KW-1185">Reference proteome</keyword>
<feature type="compositionally biased region" description="Low complexity" evidence="1">
    <location>
        <begin position="898"/>
        <end position="927"/>
    </location>
</feature>
<feature type="region of interest" description="Disordered" evidence="1">
    <location>
        <begin position="350"/>
        <end position="496"/>
    </location>
</feature>
<feature type="compositionally biased region" description="Basic and acidic residues" evidence="1">
    <location>
        <begin position="536"/>
        <end position="548"/>
    </location>
</feature>
<dbReference type="PANTHER" id="PTHR23353:SF23">
    <property type="entry name" value="PROTEIN HAIRLESS"/>
    <property type="match status" value="1"/>
</dbReference>
<feature type="compositionally biased region" description="Low complexity" evidence="1">
    <location>
        <begin position="28"/>
        <end position="45"/>
    </location>
</feature>
<feature type="compositionally biased region" description="Basic and acidic residues" evidence="1">
    <location>
        <begin position="58"/>
        <end position="68"/>
    </location>
</feature>
<dbReference type="Proteomes" id="UP001292094">
    <property type="component" value="Unassembled WGS sequence"/>
</dbReference>
<feature type="compositionally biased region" description="Basic and acidic residues" evidence="1">
    <location>
        <begin position="1136"/>
        <end position="1146"/>
    </location>
</feature>
<dbReference type="EMBL" id="JAWZYT010004106">
    <property type="protein sequence ID" value="KAK4295315.1"/>
    <property type="molecule type" value="Genomic_DNA"/>
</dbReference>
<feature type="region of interest" description="Disordered" evidence="1">
    <location>
        <begin position="1115"/>
        <end position="1164"/>
    </location>
</feature>
<dbReference type="PANTHER" id="PTHR23353">
    <property type="entry name" value="RAB-GAP/TBC-RELATED"/>
    <property type="match status" value="1"/>
</dbReference>
<feature type="compositionally biased region" description="Polar residues" evidence="1">
    <location>
        <begin position="999"/>
        <end position="1010"/>
    </location>
</feature>
<feature type="compositionally biased region" description="Polar residues" evidence="1">
    <location>
        <begin position="842"/>
        <end position="869"/>
    </location>
</feature>
<feature type="compositionally biased region" description="Polar residues" evidence="1">
    <location>
        <begin position="350"/>
        <end position="379"/>
    </location>
</feature>
<protein>
    <submittedName>
        <fullName evidence="2">Uncharacterized protein</fullName>
    </submittedName>
</protein>
<feature type="region of interest" description="Disordered" evidence="1">
    <location>
        <begin position="573"/>
        <end position="600"/>
    </location>
</feature>
<feature type="compositionally biased region" description="Low complexity" evidence="1">
    <location>
        <begin position="732"/>
        <end position="741"/>
    </location>
</feature>
<name>A0AAE1NUB1_9EUCA</name>
<feature type="region of interest" description="Disordered" evidence="1">
    <location>
        <begin position="628"/>
        <end position="780"/>
    </location>
</feature>
<feature type="compositionally biased region" description="Gly residues" evidence="1">
    <location>
        <begin position="1123"/>
        <end position="1135"/>
    </location>
</feature>
<proteinExistence type="predicted"/>
<sequence>MEVESRVSVQAIKGRFEQLYEDGPQSPTNTNTTNNNTSSSSTNTTYTIRPRAASLTTTKREESPRSEEYDVRKTIGGKKLVNSDDYDVRKTIGGKKLAHSEESDSRRTISGKKLLHSEEYDVRKTIGGKKLLHSDDIARKTSVESLVQGEGSSSSSGGGRVYTCSGSMRSKSVSATDSPYKHVRCEDAMVVSRESLFNGTNNNTFLSPTTTTNKTNTKAPISPRKHSRNLRESLLDTKQTPVSSFRENIEPKHLVGSPVGENADTKNVVGLTRESFETKKNVVGSFRENLLEAKRTTPAGRPSRVEVGSDERQVLNSSVVNGSVGEVKPATSVVSRRFPAFNKTSDAKVNNSSFNKTSDARVNNSSFDKMSDAKVNNSADGVKKLHTSSHVEDSEEEKDKDSGSVVPQGGIRGRLFSHIRSRSHGNFIVKRGEDSSVERNTTTHTSTHQKDNVFHRDTSWLTPKRKQRSTDNLLNNNNNHNNNNNNNNEDSNSNSTFEGKQKLVAHVVRNMKNRDKPTTALRKLSFTSKMEKELKNMKEKSYNPEPKPRTIIGGISTTRNNTTRVKQKIINGKSTTTTTTETKDSPERRKVKKLHCGSGDSSLQAVPVAIAKEVADVALRKCGNLTTTDVHLSSSNDNDDNNEVKSGADPESHKTTNTEDTEVIEGLPAGPPPKKPPRTFAYDIYKNTKPSKRASQSQKSSGVDVNKSTESDPCSPPPPPIYAVPVKKKSRCNNNNNCNNNSFSPKPPIRSKSDLSKQDVVSPKPSVAPKPPHILAKAKRASLVDPISSYDNNNKEGDEEEQAAITSEFQRQAHIRYSLRRPKKPPAPTPPTTTTTTTFTTNQSEDSSSSGGVNNDTRGTTKTTSSLNTSRRHSLNIHNNNNNNTETTSTSERDHQVTSSTQLSSPSSYSSSSSYTNNNNNNNTNNTRDYENVHYRNSNNNKSPKDIDKKEEEEEKKKQKINNIRPHSNSHQHYHYFPHQTTTTTSPDYEDVLSAPTPIRSSSFSAQNLQTPPPPPPIQSPSSPSFLDSDQPMSLGGGYCSVGTSLMTPSAVDTMGLSTTKRSMSDETLYKGSRRCCGDEPVYATPNFNPHHHLTDGHHRELHYMCSVLFTDDDDDEEDGDGDGLAGGRDGGNGDGRGRRSSKDKILLSSTSTNDSSSKGAGRAGLISAWKREFRQSCRQMQNKIKKTVIR</sequence>
<reference evidence="2" key="1">
    <citation type="submission" date="2023-11" db="EMBL/GenBank/DDBJ databases">
        <title>Genome assemblies of two species of porcelain crab, Petrolisthes cinctipes and Petrolisthes manimaculis (Anomura: Porcellanidae).</title>
        <authorList>
            <person name="Angst P."/>
        </authorList>
    </citation>
    <scope>NUCLEOTIDE SEQUENCE</scope>
    <source>
        <strain evidence="2">PB745_02</strain>
        <tissue evidence="2">Gill</tissue>
    </source>
</reference>
<feature type="compositionally biased region" description="Low complexity" evidence="1">
    <location>
        <begin position="879"/>
        <end position="890"/>
    </location>
</feature>
<dbReference type="AlphaFoldDB" id="A0AAE1NUB1"/>
<organism evidence="2 3">
    <name type="scientific">Petrolisthes manimaculis</name>
    <dbReference type="NCBI Taxonomy" id="1843537"/>
    <lineage>
        <taxon>Eukaryota</taxon>
        <taxon>Metazoa</taxon>
        <taxon>Ecdysozoa</taxon>
        <taxon>Arthropoda</taxon>
        <taxon>Crustacea</taxon>
        <taxon>Multicrustacea</taxon>
        <taxon>Malacostraca</taxon>
        <taxon>Eumalacostraca</taxon>
        <taxon>Eucarida</taxon>
        <taxon>Decapoda</taxon>
        <taxon>Pleocyemata</taxon>
        <taxon>Anomura</taxon>
        <taxon>Galatheoidea</taxon>
        <taxon>Porcellanidae</taxon>
        <taxon>Petrolisthes</taxon>
    </lineage>
</organism>
<evidence type="ECO:0000313" key="2">
    <source>
        <dbReference type="EMBL" id="KAK4295315.1"/>
    </source>
</evidence>
<feature type="region of interest" description="Disordered" evidence="1">
    <location>
        <begin position="201"/>
        <end position="226"/>
    </location>
</feature>
<evidence type="ECO:0000313" key="3">
    <source>
        <dbReference type="Proteomes" id="UP001292094"/>
    </source>
</evidence>
<gene>
    <name evidence="2" type="ORF">Pmani_032126</name>
</gene>